<reference evidence="1 2" key="1">
    <citation type="submission" date="2014-07" db="EMBL/GenBank/DDBJ databases">
        <title>Draft Genome Sequences of Environmental Pseudomonas syringae strains.</title>
        <authorList>
            <person name="Baltrus D.A."/>
            <person name="Berge O."/>
            <person name="Morris C."/>
        </authorList>
    </citation>
    <scope>NUCLEOTIDE SEQUENCE [LARGE SCALE GENOMIC DNA]</scope>
    <source>
        <strain evidence="1 2">CEB003</strain>
    </source>
</reference>
<evidence type="ECO:0000313" key="1">
    <source>
        <dbReference type="EMBL" id="KFE50954.1"/>
    </source>
</evidence>
<dbReference type="PATRIC" id="fig|317.174.peg.3317"/>
<evidence type="ECO:0000313" key="2">
    <source>
        <dbReference type="Proteomes" id="UP000028643"/>
    </source>
</evidence>
<dbReference type="RefSeq" id="WP_047576252.1">
    <property type="nucleotide sequence ID" value="NZ_JPQT01000108.1"/>
</dbReference>
<dbReference type="EMBL" id="JPQT01000108">
    <property type="protein sequence ID" value="KFE50954.1"/>
    <property type="molecule type" value="Genomic_DNA"/>
</dbReference>
<accession>A0A085V691</accession>
<comment type="caution">
    <text evidence="1">The sequence shown here is derived from an EMBL/GenBank/DDBJ whole genome shotgun (WGS) entry which is preliminary data.</text>
</comment>
<dbReference type="AlphaFoldDB" id="A0A085V691"/>
<gene>
    <name evidence="1" type="ORF">IV02_16225</name>
</gene>
<proteinExistence type="predicted"/>
<protein>
    <submittedName>
        <fullName evidence="1">Uncharacterized protein</fullName>
    </submittedName>
</protein>
<sequence length="1188" mass="134409">MARKSKSSDKKRKATINTHKNIIRGIVGDARAFIPFSGKIAGYAESQRVKSSRLEGKVTEKLLFAREELHPSQYEDYLTWMHRQTSRLAPSINRSVPTFSALSNLRPSNSMSFSSELTWIASRINANKRQIQSFLKLRDDLDKMFWGGNIAEINRCIRSIRTKTGDSQWLVEVRIAVEQFFNGLEGQKKVLAEIREETPPGFLQFMAHRISLRNESAVTIQRYSLNLDAWLAGRELEVGLADYLKFKLARHTPASLVSVGHILRIEQSSSDIDLYETFVSLVIQVSQDSSLKSTSALMVKAWREMDIDDYRLEKVIHSISSQPHESPMRESNTIVSDYFLEGRFADALNECSRKVKNGSVDAFDIYIVAHCYALQSKRLNESSPICHKPWYLFARMLSDIISKSSNYNRSCLDIIKSLTNLQLLPTCNGLLQLALAEMAPFVRNINDGVWKAFIHSKLSHPFQMLATNNVVAQRAISMFKGDVQDISVMFVLGILGSSSKSPAQESYRVFFNLYHAALANDPLALLSAIQAILNDQSFSAAWLRVRLIKVEVLLNSGSTSEAISTIADLVCEHDHLDSLLPVDKIIKRYSKWGEFRQYGADISLSILIDKRLKLNYSDSLASLRRAAVDNFLKLNSVSTPSQLSSELDKFERSKLVYFFKNLCVASVLDMCDGLEGSRAIDEERRRVLSLLSKLDPDNASEYQDEILSITSSMRIREGIKVVDGSRIHVDEDGISRWAKTELQENLNRYQSLVKAGIGVAENFDVVLRDVLKSNQISKSYLEIPKNEADELLIEVVRLLRDRFLFDTAFGLNSFLSKRVRHNSISGFIRAAAYNESLVTQKASGDYKLNSYWLQKFSHLESDQLLAVSSCLEQFSKRFDDLTLYLRNEIIQIRSVDRTAGLIELPILPSMFHILRSAVQDGYSMEAFLSTCYEAFWIMIEPSLSLVRSQLKRLYKADFNALFEKLKLDILDVTGRENQLAEFNSSIISAATETSILIDRAADWFNKRQGELSRITYTINEVVDISVGSALSRHQITDLEITKNLGEDFILRADSLNAIADIMLVVIGNIHEHSKSEPSTWLNITTVYDEGRRLKLRCESSIGVGVKNDRAENVLEEIRSDIRTGKYLEKISKEGRSGIFKVASIANVEEKGRLEFGFVDGKSFFLDVDMPVTIDSMLLSEQSLEDAMT</sequence>
<dbReference type="Proteomes" id="UP000028643">
    <property type="component" value="Unassembled WGS sequence"/>
</dbReference>
<organism evidence="1 2">
    <name type="scientific">Pseudomonas syringae</name>
    <dbReference type="NCBI Taxonomy" id="317"/>
    <lineage>
        <taxon>Bacteria</taxon>
        <taxon>Pseudomonadati</taxon>
        <taxon>Pseudomonadota</taxon>
        <taxon>Gammaproteobacteria</taxon>
        <taxon>Pseudomonadales</taxon>
        <taxon>Pseudomonadaceae</taxon>
        <taxon>Pseudomonas</taxon>
    </lineage>
</organism>
<name>A0A085V691_PSESX</name>